<gene>
    <name evidence="2" type="ORF">Godav_021096</name>
</gene>
<evidence type="ECO:0000256" key="1">
    <source>
        <dbReference type="SAM" id="MobiDB-lite"/>
    </source>
</evidence>
<reference evidence="2 3" key="1">
    <citation type="journal article" date="2019" name="Genome Biol. Evol.">
        <title>Insights into the evolution of the New World diploid cottons (Gossypium, subgenus Houzingenia) based on genome sequencing.</title>
        <authorList>
            <person name="Grover C.E."/>
            <person name="Arick M.A. 2nd"/>
            <person name="Thrash A."/>
            <person name="Conover J.L."/>
            <person name="Sanders W.S."/>
            <person name="Peterson D.G."/>
            <person name="Frelichowski J.E."/>
            <person name="Scheffler J.A."/>
            <person name="Scheffler B.E."/>
            <person name="Wendel J.F."/>
        </authorList>
    </citation>
    <scope>NUCLEOTIDE SEQUENCE [LARGE SCALE GENOMIC DNA]</scope>
    <source>
        <strain evidence="2">27</strain>
        <tissue evidence="2">Leaf</tissue>
    </source>
</reference>
<evidence type="ECO:0000313" key="2">
    <source>
        <dbReference type="EMBL" id="MBA0608940.1"/>
    </source>
</evidence>
<name>A0A7J8R5V9_GOSDV</name>
<feature type="region of interest" description="Disordered" evidence="1">
    <location>
        <begin position="1"/>
        <end position="21"/>
    </location>
</feature>
<dbReference type="AlphaFoldDB" id="A0A7J8R5V9"/>
<sequence length="41" mass="4550">MDVPASIKQKDSTKVKKGASGTVEAKHDEMIRWIQEVVPVL</sequence>
<organism evidence="2 3">
    <name type="scientific">Gossypium davidsonii</name>
    <name type="common">Davidson's cotton</name>
    <name type="synonym">Gossypium klotzschianum subsp. davidsonii</name>
    <dbReference type="NCBI Taxonomy" id="34287"/>
    <lineage>
        <taxon>Eukaryota</taxon>
        <taxon>Viridiplantae</taxon>
        <taxon>Streptophyta</taxon>
        <taxon>Embryophyta</taxon>
        <taxon>Tracheophyta</taxon>
        <taxon>Spermatophyta</taxon>
        <taxon>Magnoliopsida</taxon>
        <taxon>eudicotyledons</taxon>
        <taxon>Gunneridae</taxon>
        <taxon>Pentapetalae</taxon>
        <taxon>rosids</taxon>
        <taxon>malvids</taxon>
        <taxon>Malvales</taxon>
        <taxon>Malvaceae</taxon>
        <taxon>Malvoideae</taxon>
        <taxon>Gossypium</taxon>
    </lineage>
</organism>
<comment type="caution">
    <text evidence="2">The sequence shown here is derived from an EMBL/GenBank/DDBJ whole genome shotgun (WGS) entry which is preliminary data.</text>
</comment>
<evidence type="ECO:0000313" key="3">
    <source>
        <dbReference type="Proteomes" id="UP000593561"/>
    </source>
</evidence>
<protein>
    <submittedName>
        <fullName evidence="2">Uncharacterized protein</fullName>
    </submittedName>
</protein>
<keyword evidence="3" id="KW-1185">Reference proteome</keyword>
<proteinExistence type="predicted"/>
<dbReference type="EMBL" id="JABFAC010000003">
    <property type="protein sequence ID" value="MBA0608940.1"/>
    <property type="molecule type" value="Genomic_DNA"/>
</dbReference>
<accession>A0A7J8R5V9</accession>
<dbReference type="Proteomes" id="UP000593561">
    <property type="component" value="Unassembled WGS sequence"/>
</dbReference>